<comment type="similarity">
    <text evidence="4">Belongs to the methylmalonyl-CoA mutase family.</text>
</comment>
<evidence type="ECO:0000256" key="9">
    <source>
        <dbReference type="NCBIfam" id="TIGR00642"/>
    </source>
</evidence>
<dbReference type="EC" id="5.4.99.2" evidence="9"/>
<dbReference type="InterPro" id="IPR004608">
    <property type="entry name" value="MMCoA_mutase_b"/>
</dbReference>
<dbReference type="GO" id="GO:0046872">
    <property type="term" value="F:metal ion binding"/>
    <property type="evidence" value="ECO:0007669"/>
    <property type="project" value="InterPro"/>
</dbReference>
<evidence type="ECO:0000256" key="8">
    <source>
        <dbReference type="ARBA" id="ARBA00023285"/>
    </source>
</evidence>
<dbReference type="PANTHER" id="PTHR48101">
    <property type="entry name" value="METHYLMALONYL-COA MUTASE, MITOCHONDRIAL-RELATED"/>
    <property type="match status" value="1"/>
</dbReference>
<dbReference type="Gene3D" id="3.20.20.240">
    <property type="entry name" value="Methylmalonyl-CoA mutase"/>
    <property type="match status" value="1"/>
</dbReference>
<keyword evidence="7 11" id="KW-0413">Isomerase</keyword>
<dbReference type="InterPro" id="IPR036724">
    <property type="entry name" value="Cobalamin-bd_sf"/>
</dbReference>
<dbReference type="PROSITE" id="PS00544">
    <property type="entry name" value="METMALONYL_COA_MUTASE"/>
    <property type="match status" value="1"/>
</dbReference>
<comment type="catalytic activity">
    <reaction evidence="1">
        <text>(R)-methylmalonyl-CoA = succinyl-CoA</text>
        <dbReference type="Rhea" id="RHEA:22888"/>
        <dbReference type="ChEBI" id="CHEBI:57292"/>
        <dbReference type="ChEBI" id="CHEBI:57326"/>
        <dbReference type="EC" id="5.4.99.2"/>
    </reaction>
</comment>
<evidence type="ECO:0000256" key="6">
    <source>
        <dbReference type="ARBA" id="ARBA00022628"/>
    </source>
</evidence>
<evidence type="ECO:0000256" key="5">
    <source>
        <dbReference type="ARBA" id="ARBA00011870"/>
    </source>
</evidence>
<dbReference type="Pfam" id="PF01642">
    <property type="entry name" value="MM_CoA_mutase"/>
    <property type="match status" value="2"/>
</dbReference>
<reference evidence="11 12" key="1">
    <citation type="submission" date="2018-08" db="EMBL/GenBank/DDBJ databases">
        <title>A genome reference for cultivated species of the human gut microbiota.</title>
        <authorList>
            <person name="Zou Y."/>
            <person name="Xue W."/>
            <person name="Luo G."/>
        </authorList>
    </citation>
    <scope>NUCLEOTIDE SEQUENCE [LARGE SCALE GENOMIC DNA]</scope>
    <source>
        <strain evidence="11 12">AM42-38</strain>
    </source>
</reference>
<dbReference type="UniPathway" id="UPA00945">
    <property type="reaction ID" value="UER00910"/>
</dbReference>
<dbReference type="AlphaFoldDB" id="A0A413SZ76"/>
<dbReference type="Gene3D" id="3.40.50.280">
    <property type="entry name" value="Cobalamin-binding domain"/>
    <property type="match status" value="1"/>
</dbReference>
<accession>A0A413SZ76</accession>
<comment type="pathway">
    <text evidence="3">Metabolic intermediate metabolism; propanoyl-CoA degradation; succinyl-CoA from propanoyl-CoA: step 3/3.</text>
</comment>
<dbReference type="NCBIfam" id="TIGR00642">
    <property type="entry name" value="mmCoA_mut_beta"/>
    <property type="match status" value="1"/>
</dbReference>
<keyword evidence="6" id="KW-0846">Cobalamin</keyword>
<dbReference type="InterPro" id="IPR058549">
    <property type="entry name" value="MeMalonylCoA_mutase_a/b_site"/>
</dbReference>
<protein>
    <recommendedName>
        <fullName evidence="9">Methylmalonyl-CoA mutase small subunit</fullName>
        <ecNumber evidence="9">5.4.99.2</ecNumber>
    </recommendedName>
</protein>
<evidence type="ECO:0000256" key="2">
    <source>
        <dbReference type="ARBA" id="ARBA00001922"/>
    </source>
</evidence>
<dbReference type="SUPFAM" id="SSF51703">
    <property type="entry name" value="Cobalamin (vitamin B12)-dependent enzymes"/>
    <property type="match status" value="1"/>
</dbReference>
<dbReference type="Proteomes" id="UP000283855">
    <property type="component" value="Unassembled WGS sequence"/>
</dbReference>
<gene>
    <name evidence="11" type="primary">mutA</name>
    <name evidence="11" type="ORF">DW921_08980</name>
</gene>
<proteinExistence type="inferred from homology"/>
<keyword evidence="8" id="KW-0170">Cobalt</keyword>
<evidence type="ECO:0000256" key="4">
    <source>
        <dbReference type="ARBA" id="ARBA00008465"/>
    </source>
</evidence>
<dbReference type="GO" id="GO:0004494">
    <property type="term" value="F:methylmalonyl-CoA mutase activity"/>
    <property type="evidence" value="ECO:0007669"/>
    <property type="project" value="UniProtKB-UniRule"/>
</dbReference>
<comment type="caution">
    <text evidence="11">The sequence shown here is derived from an EMBL/GenBank/DDBJ whole genome shotgun (WGS) entry which is preliminary data.</text>
</comment>
<evidence type="ECO:0000256" key="3">
    <source>
        <dbReference type="ARBA" id="ARBA00005146"/>
    </source>
</evidence>
<sequence>MADSKEKLFSDFPPVSTQEWMDKITVDLKGADFEKKLVWKTNEGFKVKPFYRQEDLEGLKTTEGLPGQFPYIRGNRKDDNTWFIRQNIRVESAEEANAKALDILNKGVDSLGFSIRKKDLSPEFIRTLLKDICCECVELNFSTCQGHTVQLAEMLTDYFREKGYDPTKLQGSVNYDPMEKMMQKGKDLSKFIDNARRLVEIFAPYPKFRCLAVNSLLLNNAGAYIYQELGYALAWGNEYLSQLTEAGVPAALAAKKIKFNFGISSNYFMEIAKFRAARMLWANIVKEYKPVCPRTDCQNTGADGTCYCACKMAAHAETSSFNLTIFDAHVNLLRTQTEAMSASLAGVDSITVTPFDKAYETPNDFSERIARNQQLLLKEEAHFNRIVDPAAGSYYIENLTASIAQQAWELFLKVEDEGGMLKAVESGSVQEAVNASNKARHEAVSKRKEILLGTNQYPNFNELAGEKAPLAQTCCCGGGKDHAHHECEKPFATIQTDRAASEFEALRLQTEHSGKRPKAFMLTIGNLAMRQARAQFSCNFLACAGYEVIDNLGFATVEEGVEAAMKAKADIVVICSSDDEYAEYAIPAFQAVNGRAMFIVAGAPACMDDLKAAGIENFIHVRCNVLETLKEYNTKLGIN</sequence>
<evidence type="ECO:0000313" key="11">
    <source>
        <dbReference type="EMBL" id="RHA75218.1"/>
    </source>
</evidence>
<dbReference type="GO" id="GO:0031419">
    <property type="term" value="F:cobalamin binding"/>
    <property type="evidence" value="ECO:0007669"/>
    <property type="project" value="UniProtKB-KW"/>
</dbReference>
<dbReference type="EMBL" id="QSFT01000017">
    <property type="protein sequence ID" value="RHA75218.1"/>
    <property type="molecule type" value="Genomic_DNA"/>
</dbReference>
<dbReference type="InterPro" id="IPR006099">
    <property type="entry name" value="MeMalonylCoA_mutase_a/b_cat"/>
</dbReference>
<dbReference type="GO" id="GO:0019652">
    <property type="term" value="P:lactate fermentation to propionate and acetate"/>
    <property type="evidence" value="ECO:0007669"/>
    <property type="project" value="InterPro"/>
</dbReference>
<comment type="subunit">
    <text evidence="5">Heterodimer of an alpha and a beta chain.</text>
</comment>
<evidence type="ECO:0000313" key="12">
    <source>
        <dbReference type="Proteomes" id="UP000283855"/>
    </source>
</evidence>
<evidence type="ECO:0000256" key="7">
    <source>
        <dbReference type="ARBA" id="ARBA00023235"/>
    </source>
</evidence>
<name>A0A413SZ76_9BACT</name>
<dbReference type="RefSeq" id="WP_118400523.1">
    <property type="nucleotide sequence ID" value="NZ_CABJGD010000017.1"/>
</dbReference>
<organism evidence="11 12">
    <name type="scientific">Phocaeicola coprophilus</name>
    <dbReference type="NCBI Taxonomy" id="387090"/>
    <lineage>
        <taxon>Bacteria</taxon>
        <taxon>Pseudomonadati</taxon>
        <taxon>Bacteroidota</taxon>
        <taxon>Bacteroidia</taxon>
        <taxon>Bacteroidales</taxon>
        <taxon>Bacteroidaceae</taxon>
        <taxon>Phocaeicola</taxon>
    </lineage>
</organism>
<evidence type="ECO:0000256" key="1">
    <source>
        <dbReference type="ARBA" id="ARBA00000290"/>
    </source>
</evidence>
<dbReference type="InterPro" id="IPR016176">
    <property type="entry name" value="Cbl-dep_enz_cat"/>
</dbReference>
<comment type="cofactor">
    <cofactor evidence="2">
        <name>adenosylcob(III)alamin</name>
        <dbReference type="ChEBI" id="CHEBI:18408"/>
    </cofactor>
</comment>
<dbReference type="PANTHER" id="PTHR48101:SF1">
    <property type="entry name" value="METHYLMALONYL-COA MUTASE, LARGE SUBUNIT"/>
    <property type="match status" value="1"/>
</dbReference>
<dbReference type="CDD" id="cd02065">
    <property type="entry name" value="B12-binding_like"/>
    <property type="match status" value="1"/>
</dbReference>
<feature type="domain" description="Methylmalonyl-CoA mutase alpha/beta chain catalytic" evidence="10">
    <location>
        <begin position="40"/>
        <end position="111"/>
    </location>
</feature>
<dbReference type="SUPFAM" id="SSF52242">
    <property type="entry name" value="Cobalamin (vitamin B12)-binding domain"/>
    <property type="match status" value="1"/>
</dbReference>
<feature type="domain" description="Methylmalonyl-CoA mutase alpha/beta chain catalytic" evidence="10">
    <location>
        <begin position="126"/>
        <end position="459"/>
    </location>
</feature>
<evidence type="ECO:0000259" key="10">
    <source>
        <dbReference type="Pfam" id="PF01642"/>
    </source>
</evidence>
<dbReference type="CDD" id="cd03677">
    <property type="entry name" value="MM_CoA_mutase_beta"/>
    <property type="match status" value="1"/>
</dbReference>